<dbReference type="EMBL" id="DWXZ01000008">
    <property type="protein sequence ID" value="HJB36545.1"/>
    <property type="molecule type" value="Genomic_DNA"/>
</dbReference>
<dbReference type="InterPro" id="IPR010064">
    <property type="entry name" value="HK97-gp10_tail"/>
</dbReference>
<proteinExistence type="predicted"/>
<dbReference type="Pfam" id="PF04883">
    <property type="entry name" value="HK97-gp10_like"/>
    <property type="match status" value="1"/>
</dbReference>
<comment type="caution">
    <text evidence="1">The sequence shown here is derived from an EMBL/GenBank/DDBJ whole genome shotgun (WGS) entry which is preliminary data.</text>
</comment>
<evidence type="ECO:0000313" key="1">
    <source>
        <dbReference type="EMBL" id="HJB36545.1"/>
    </source>
</evidence>
<dbReference type="Proteomes" id="UP000824214">
    <property type="component" value="Unassembled WGS sequence"/>
</dbReference>
<evidence type="ECO:0000313" key="2">
    <source>
        <dbReference type="Proteomes" id="UP000824214"/>
    </source>
</evidence>
<reference evidence="1" key="2">
    <citation type="submission" date="2021-04" db="EMBL/GenBank/DDBJ databases">
        <authorList>
            <person name="Gilroy R."/>
        </authorList>
    </citation>
    <scope>NUCLEOTIDE SEQUENCE</scope>
    <source>
        <strain evidence="1">ChiBcolR8-3208</strain>
    </source>
</reference>
<protein>
    <submittedName>
        <fullName evidence="1">HK97 gp10 family phage protein</fullName>
    </submittedName>
</protein>
<reference evidence="1" key="1">
    <citation type="journal article" date="2021" name="PeerJ">
        <title>Extensive microbial diversity within the chicken gut microbiome revealed by metagenomics and culture.</title>
        <authorList>
            <person name="Gilroy R."/>
            <person name="Ravi A."/>
            <person name="Getino M."/>
            <person name="Pursley I."/>
            <person name="Horton D.L."/>
            <person name="Alikhan N.F."/>
            <person name="Baker D."/>
            <person name="Gharbi K."/>
            <person name="Hall N."/>
            <person name="Watson M."/>
            <person name="Adriaenssens E.M."/>
            <person name="Foster-Nyarko E."/>
            <person name="Jarju S."/>
            <person name="Secka A."/>
            <person name="Antonio M."/>
            <person name="Oren A."/>
            <person name="Chaudhuri R.R."/>
            <person name="La Ragione R."/>
            <person name="Hildebrand F."/>
            <person name="Pallen M.J."/>
        </authorList>
    </citation>
    <scope>NUCLEOTIDE SEQUENCE</scope>
    <source>
        <strain evidence="1">ChiBcolR8-3208</strain>
    </source>
</reference>
<gene>
    <name evidence="1" type="ORF">H9942_00570</name>
</gene>
<sequence length="171" mass="20067">MAVVNFDMSQFREFFQRMDKAVKGDLREELETYLEAVGFDFLRVVQDEIVRRKVVDTRLLLSSFERGGSGNVWQLEDNGLTLEVGTNVKYAKFVEDGHWTNPKGVAVRFVPGIWKGDRFIYKPGAKTGMVLKQKWVEGRHYFESALRIYRKTFQKSMDVKMQQWLDTYFAM</sequence>
<accession>A0A9D2RZ05</accession>
<name>A0A9D2RZ05_9FIRM</name>
<organism evidence="1 2">
    <name type="scientific">Candidatus Acutalibacter ornithocaccae</name>
    <dbReference type="NCBI Taxonomy" id="2838416"/>
    <lineage>
        <taxon>Bacteria</taxon>
        <taxon>Bacillati</taxon>
        <taxon>Bacillota</taxon>
        <taxon>Clostridia</taxon>
        <taxon>Eubacteriales</taxon>
        <taxon>Acutalibacteraceae</taxon>
        <taxon>Acutalibacter</taxon>
    </lineage>
</organism>
<dbReference type="AlphaFoldDB" id="A0A9D2RZ05"/>